<dbReference type="Proteomes" id="UP001595526">
    <property type="component" value="Unassembled WGS sequence"/>
</dbReference>
<dbReference type="SUPFAM" id="SSF141072">
    <property type="entry name" value="CalX-like"/>
    <property type="match status" value="3"/>
</dbReference>
<evidence type="ECO:0000259" key="5">
    <source>
        <dbReference type="SMART" id="SM00237"/>
    </source>
</evidence>
<evidence type="ECO:0000256" key="2">
    <source>
        <dbReference type="ARBA" id="ARBA00022737"/>
    </source>
</evidence>
<organism evidence="6 7">
    <name type="scientific">Parapedobacter deserti</name>
    <dbReference type="NCBI Taxonomy" id="1912957"/>
    <lineage>
        <taxon>Bacteria</taxon>
        <taxon>Pseudomonadati</taxon>
        <taxon>Bacteroidota</taxon>
        <taxon>Sphingobacteriia</taxon>
        <taxon>Sphingobacteriales</taxon>
        <taxon>Sphingobacteriaceae</taxon>
        <taxon>Parapedobacter</taxon>
    </lineage>
</organism>
<keyword evidence="4" id="KW-0813">Transport</keyword>
<evidence type="ECO:0000313" key="7">
    <source>
        <dbReference type="Proteomes" id="UP001595526"/>
    </source>
</evidence>
<dbReference type="SMART" id="SM00237">
    <property type="entry name" value="Calx_beta"/>
    <property type="match status" value="2"/>
</dbReference>
<name>A0ABV7JPR1_9SPHI</name>
<dbReference type="RefSeq" id="WP_379020874.1">
    <property type="nucleotide sequence ID" value="NZ_JBHRTA010000020.1"/>
</dbReference>
<keyword evidence="1" id="KW-0732">Signal</keyword>
<feature type="domain" description="Calx-beta" evidence="5">
    <location>
        <begin position="119"/>
        <end position="222"/>
    </location>
</feature>
<keyword evidence="3" id="KW-0106">Calcium</keyword>
<dbReference type="InterPro" id="IPR003644">
    <property type="entry name" value="Calx_beta"/>
</dbReference>
<sequence length="352" mass="35174">MIADDERSDPASQVLSVTASVPDAAEPGTDGEFTVSLPAGVTSSEDITVNYTVSGTALADTDYTAITGNIVMPAGQNGVTVLVAVLDDRIIEGDETVVLEITGGSSASFGFTAGAANSATVTIADDDATPANLVLSVTASVPNAAEPDVDGEFTISLPAGVTSAADIAVSYTISGTATAGADYTAIMGALVIPAGQNSMTVPVDVLDDAIIEPSETVVLEISGGDDGRYAYTAAAGASSATVTIADDDYNSNSSVILVTRVSDAVEGGAMGQYRISLPEGFVASEDITVNFTMSGTATRGAGNDYELGPGTVITAVLPAGDNAILINVEAYDDGIIEGPETVVMTLTGASSS</sequence>
<dbReference type="Gene3D" id="2.60.40.2030">
    <property type="match status" value="3"/>
</dbReference>
<reference evidence="7" key="1">
    <citation type="journal article" date="2019" name="Int. J. Syst. Evol. Microbiol.">
        <title>The Global Catalogue of Microorganisms (GCM) 10K type strain sequencing project: providing services to taxonomists for standard genome sequencing and annotation.</title>
        <authorList>
            <consortium name="The Broad Institute Genomics Platform"/>
            <consortium name="The Broad Institute Genome Sequencing Center for Infectious Disease"/>
            <person name="Wu L."/>
            <person name="Ma J."/>
        </authorList>
    </citation>
    <scope>NUCLEOTIDE SEQUENCE [LARGE SCALE GENOMIC DNA]</scope>
    <source>
        <strain evidence="7">KCTC 52416</strain>
    </source>
</reference>
<gene>
    <name evidence="6" type="ORF">ACFOET_06760</name>
</gene>
<protein>
    <submittedName>
        <fullName evidence="6">Calx-beta domain-containing protein</fullName>
    </submittedName>
</protein>
<proteinExistence type="predicted"/>
<evidence type="ECO:0000256" key="3">
    <source>
        <dbReference type="ARBA" id="ARBA00022837"/>
    </source>
</evidence>
<keyword evidence="4" id="KW-0406">Ion transport</keyword>
<evidence type="ECO:0000313" key="6">
    <source>
        <dbReference type="EMBL" id="MFC3197307.1"/>
    </source>
</evidence>
<dbReference type="PANTHER" id="PTHR11878">
    <property type="entry name" value="SODIUM/CALCIUM EXCHANGER"/>
    <property type="match status" value="1"/>
</dbReference>
<keyword evidence="7" id="KW-1185">Reference proteome</keyword>
<dbReference type="InterPro" id="IPR051171">
    <property type="entry name" value="CaCA"/>
</dbReference>
<accession>A0ABV7JPR1</accession>
<evidence type="ECO:0000256" key="1">
    <source>
        <dbReference type="ARBA" id="ARBA00022729"/>
    </source>
</evidence>
<keyword evidence="2" id="KW-0677">Repeat</keyword>
<dbReference type="PANTHER" id="PTHR11878:SF65">
    <property type="entry name" value="NA_CA-EXCHANGE PROTEIN, ISOFORM G"/>
    <property type="match status" value="1"/>
</dbReference>
<evidence type="ECO:0000256" key="4">
    <source>
        <dbReference type="ARBA" id="ARBA00023065"/>
    </source>
</evidence>
<dbReference type="EMBL" id="JBHRTA010000020">
    <property type="protein sequence ID" value="MFC3197307.1"/>
    <property type="molecule type" value="Genomic_DNA"/>
</dbReference>
<dbReference type="Pfam" id="PF03160">
    <property type="entry name" value="Calx-beta"/>
    <property type="match status" value="3"/>
</dbReference>
<comment type="caution">
    <text evidence="6">The sequence shown here is derived from an EMBL/GenBank/DDBJ whole genome shotgun (WGS) entry which is preliminary data.</text>
</comment>
<feature type="non-terminal residue" evidence="6">
    <location>
        <position position="352"/>
    </location>
</feature>
<dbReference type="InterPro" id="IPR038081">
    <property type="entry name" value="CalX-like_sf"/>
</dbReference>
<feature type="domain" description="Calx-beta" evidence="5">
    <location>
        <begin position="1"/>
        <end position="102"/>
    </location>
</feature>